<keyword evidence="9" id="KW-1185">Reference proteome</keyword>
<name>A0A7F5RNA5_AGRPL</name>
<dbReference type="Proteomes" id="UP000192223">
    <property type="component" value="Unplaced"/>
</dbReference>
<dbReference type="OrthoDB" id="9880600at2759"/>
<dbReference type="GO" id="GO:0007601">
    <property type="term" value="P:visual perception"/>
    <property type="evidence" value="ECO:0007669"/>
    <property type="project" value="InterPro"/>
</dbReference>
<protein>
    <submittedName>
        <fullName evidence="10 11">Protein bride of sevenless</fullName>
    </submittedName>
</protein>
<keyword evidence="7" id="KW-0732">Signal</keyword>
<accession>A0A7F5RNA5</accession>
<evidence type="ECO:0000256" key="6">
    <source>
        <dbReference type="SAM" id="Phobius"/>
    </source>
</evidence>
<feature type="transmembrane region" description="Helical" evidence="6">
    <location>
        <begin position="537"/>
        <end position="559"/>
    </location>
</feature>
<dbReference type="GO" id="GO:0016020">
    <property type="term" value="C:membrane"/>
    <property type="evidence" value="ECO:0007669"/>
    <property type="project" value="UniProtKB-SubCell"/>
</dbReference>
<feature type="transmembrane region" description="Helical" evidence="6">
    <location>
        <begin position="465"/>
        <end position="486"/>
    </location>
</feature>
<organism evidence="9 10">
    <name type="scientific">Agrilus planipennis</name>
    <name type="common">Emerald ash borer</name>
    <name type="synonym">Agrilus marcopoli</name>
    <dbReference type="NCBI Taxonomy" id="224129"/>
    <lineage>
        <taxon>Eukaryota</taxon>
        <taxon>Metazoa</taxon>
        <taxon>Ecdysozoa</taxon>
        <taxon>Arthropoda</taxon>
        <taxon>Hexapoda</taxon>
        <taxon>Insecta</taxon>
        <taxon>Pterygota</taxon>
        <taxon>Neoptera</taxon>
        <taxon>Endopterygota</taxon>
        <taxon>Coleoptera</taxon>
        <taxon>Polyphaga</taxon>
        <taxon>Elateriformia</taxon>
        <taxon>Buprestoidea</taxon>
        <taxon>Buprestidae</taxon>
        <taxon>Agrilinae</taxon>
        <taxon>Agrilus</taxon>
    </lineage>
</organism>
<dbReference type="PROSITE" id="PS50259">
    <property type="entry name" value="G_PROTEIN_RECEP_F3_4"/>
    <property type="match status" value="1"/>
</dbReference>
<evidence type="ECO:0000256" key="3">
    <source>
        <dbReference type="ARBA" id="ARBA00022989"/>
    </source>
</evidence>
<keyword evidence="4 6" id="KW-0472">Membrane</keyword>
<feature type="transmembrane region" description="Helical" evidence="6">
    <location>
        <begin position="637"/>
        <end position="657"/>
    </location>
</feature>
<evidence type="ECO:0000256" key="5">
    <source>
        <dbReference type="ARBA" id="ARBA00023180"/>
    </source>
</evidence>
<feature type="transmembrane region" description="Helical" evidence="6">
    <location>
        <begin position="571"/>
        <end position="592"/>
    </location>
</feature>
<dbReference type="InterPro" id="IPR002956">
    <property type="entry name" value="Bride_of_7less"/>
</dbReference>
<gene>
    <name evidence="10 11" type="primary">LOC112903859</name>
</gene>
<dbReference type="RefSeq" id="XP_025837509.1">
    <property type="nucleotide sequence ID" value="XM_025981724.1"/>
</dbReference>
<dbReference type="Pfam" id="PF00003">
    <property type="entry name" value="7tm_3"/>
    <property type="match status" value="1"/>
</dbReference>
<reference evidence="10 11" key="1">
    <citation type="submission" date="2025-04" db="UniProtKB">
        <authorList>
            <consortium name="RefSeq"/>
        </authorList>
    </citation>
    <scope>IDENTIFICATION</scope>
    <source>
        <tissue evidence="10 11">Entire body</tissue>
    </source>
</reference>
<dbReference type="AlphaFoldDB" id="A0A7F5RNA5"/>
<evidence type="ECO:0000256" key="4">
    <source>
        <dbReference type="ARBA" id="ARBA00023136"/>
    </source>
</evidence>
<dbReference type="PANTHER" id="PTHR24060">
    <property type="entry name" value="METABOTROPIC GLUTAMATE RECEPTOR"/>
    <property type="match status" value="1"/>
</dbReference>
<dbReference type="GO" id="GO:0005118">
    <property type="term" value="F:sevenless binding"/>
    <property type="evidence" value="ECO:0007669"/>
    <property type="project" value="InterPro"/>
</dbReference>
<evidence type="ECO:0000256" key="7">
    <source>
        <dbReference type="SAM" id="SignalP"/>
    </source>
</evidence>
<evidence type="ECO:0000313" key="11">
    <source>
        <dbReference type="RefSeq" id="XP_025837510.1"/>
    </source>
</evidence>
<dbReference type="GeneID" id="112903859"/>
<evidence type="ECO:0000256" key="2">
    <source>
        <dbReference type="ARBA" id="ARBA00022692"/>
    </source>
</evidence>
<evidence type="ECO:0000259" key="8">
    <source>
        <dbReference type="PROSITE" id="PS50259"/>
    </source>
</evidence>
<keyword evidence="5" id="KW-0325">Glycoprotein</keyword>
<dbReference type="RefSeq" id="XP_025837510.1">
    <property type="nucleotide sequence ID" value="XM_025981725.1"/>
</dbReference>
<feature type="signal peptide" evidence="7">
    <location>
        <begin position="1"/>
        <end position="19"/>
    </location>
</feature>
<dbReference type="InterPro" id="IPR050726">
    <property type="entry name" value="mGluR"/>
</dbReference>
<keyword evidence="2 6" id="KW-0812">Transmembrane</keyword>
<dbReference type="InterPro" id="IPR017978">
    <property type="entry name" value="GPCR_3_C"/>
</dbReference>
<dbReference type="KEGG" id="apln:112903859"/>
<keyword evidence="3 6" id="KW-1133">Transmembrane helix</keyword>
<dbReference type="GO" id="GO:0004930">
    <property type="term" value="F:G protein-coupled receptor activity"/>
    <property type="evidence" value="ECO:0007669"/>
    <property type="project" value="InterPro"/>
</dbReference>
<dbReference type="CTD" id="43146"/>
<evidence type="ECO:0000256" key="1">
    <source>
        <dbReference type="ARBA" id="ARBA00004141"/>
    </source>
</evidence>
<proteinExistence type="predicted"/>
<feature type="transmembrane region" description="Helical" evidence="6">
    <location>
        <begin position="604"/>
        <end position="625"/>
    </location>
</feature>
<evidence type="ECO:0000313" key="10">
    <source>
        <dbReference type="RefSeq" id="XP_025837509.1"/>
    </source>
</evidence>
<feature type="transmembrane region" description="Helical" evidence="6">
    <location>
        <begin position="506"/>
        <end position="525"/>
    </location>
</feature>
<evidence type="ECO:0000313" key="9">
    <source>
        <dbReference type="Proteomes" id="UP000192223"/>
    </source>
</evidence>
<feature type="domain" description="G-protein coupled receptors family 3 profile" evidence="8">
    <location>
        <begin position="565"/>
        <end position="665"/>
    </location>
</feature>
<feature type="chain" id="PRO_5044657301" evidence="7">
    <location>
        <begin position="20"/>
        <end position="745"/>
    </location>
</feature>
<feature type="transmembrane region" description="Helical" evidence="6">
    <location>
        <begin position="428"/>
        <end position="453"/>
    </location>
</feature>
<dbReference type="PRINTS" id="PR01223">
    <property type="entry name" value="BRIDEOF7LESS"/>
</dbReference>
<comment type="subcellular location">
    <subcellularLocation>
        <location evidence="1">Membrane</location>
        <topology evidence="1">Multi-pass membrane protein</topology>
    </subcellularLocation>
</comment>
<sequence length="745" mass="84729">MVHNCLLLLLLLVKYPTLASSENADICKNSNEDTLVPGDVFINLLVSSCEENEFNTLFEPPTETYVESASWVVSHLNNLNFTHPFVLGLKTFEICNEYDYQKTIFDAYSLREKSKSLGLISFEEILDKDLEFSKMLNVTITRVDKHWNYLVKASVRVIENLDWKEPITVISENERIIKEFNKLARRSWMCVEDAFVWRGDNLPKKDDGLLLVVFGSSRFINTVLNFKKYVYRKILVVPLDGSNLKELPANTIFIQEPHSKQSDQNSTSTLKPPQTPLLLDVANVILNFVRSFLMGNCSIVKEDCSKRFQKEYIPPFKIIQTLKLEDVRDIFSYNVYQTKWYHVKTGNETQQTKTINKLFSYNIFENNLVDSEHNASSSTNVSNRHVNMCSTTLDDCLQDCVNIREKIVQKSVLGSRLFGDIILRSESWLYGFVSIAVLGIIFCISTLIFFAISMIKRIVFEGNPAITLLLILSIISIYCSIIPFTVVGGNDTGYFICLYRTLSVSLSYAAAFSLLLSRSIVLATISKELGYMSHASGPVQAFLCLFIFAVQCALSLQYFNKCQAFFDTLLFLYSLSYNVILLVLFLCISPLIYQSQRNYREGKYFAVSAVCMTAAWIFWILGYVFLGPEWRDPMVCLGLVSTASILVGAVLIPRTYLMTVSATRNKITNALPTLQTSSSIMDIYKASTQPIYDCVNISSINNPTTTQPKVRNNSVDEKYYKCPSPDNNFEIESTMTDQAEKTTRF</sequence>